<feature type="transmembrane region" description="Helical" evidence="2">
    <location>
        <begin position="30"/>
        <end position="51"/>
    </location>
</feature>
<dbReference type="Ensembl" id="ENSSANT00000097340.1">
    <property type="protein sequence ID" value="ENSSANP00000091628.1"/>
    <property type="gene ID" value="ENSSANG00000045250.1"/>
</dbReference>
<organism evidence="3 4">
    <name type="scientific">Sinocyclocheilus anshuiensis</name>
    <dbReference type="NCBI Taxonomy" id="1608454"/>
    <lineage>
        <taxon>Eukaryota</taxon>
        <taxon>Metazoa</taxon>
        <taxon>Chordata</taxon>
        <taxon>Craniata</taxon>
        <taxon>Vertebrata</taxon>
        <taxon>Euteleostomi</taxon>
        <taxon>Actinopterygii</taxon>
        <taxon>Neopterygii</taxon>
        <taxon>Teleostei</taxon>
        <taxon>Ostariophysi</taxon>
        <taxon>Cypriniformes</taxon>
        <taxon>Cyprinidae</taxon>
        <taxon>Cyprininae</taxon>
        <taxon>Sinocyclocheilus</taxon>
    </lineage>
</organism>
<keyword evidence="4" id="KW-1185">Reference proteome</keyword>
<feature type="compositionally biased region" description="Low complexity" evidence="1">
    <location>
        <begin position="235"/>
        <end position="249"/>
    </location>
</feature>
<dbReference type="InterPro" id="IPR042235">
    <property type="entry name" value="ZP-C_dom"/>
</dbReference>
<evidence type="ECO:0000313" key="4">
    <source>
        <dbReference type="Proteomes" id="UP000472260"/>
    </source>
</evidence>
<keyword evidence="2" id="KW-0812">Transmembrane</keyword>
<accession>A0A671S7H4</accession>
<keyword evidence="2" id="KW-0472">Membrane</keyword>
<dbReference type="GO" id="GO:0007339">
    <property type="term" value="P:binding of sperm to zona pellucida"/>
    <property type="evidence" value="ECO:0007669"/>
    <property type="project" value="TreeGrafter"/>
</dbReference>
<name>A0A671S7H4_9TELE</name>
<evidence type="ECO:0000313" key="3">
    <source>
        <dbReference type="Ensembl" id="ENSSANP00000091628.1"/>
    </source>
</evidence>
<dbReference type="AlphaFoldDB" id="A0A671S7H4"/>
<dbReference type="GO" id="GO:0032190">
    <property type="term" value="F:acrosin binding"/>
    <property type="evidence" value="ECO:0007669"/>
    <property type="project" value="TreeGrafter"/>
</dbReference>
<evidence type="ECO:0000256" key="1">
    <source>
        <dbReference type="SAM" id="MobiDB-lite"/>
    </source>
</evidence>
<dbReference type="Proteomes" id="UP000472260">
    <property type="component" value="Unassembled WGS sequence"/>
</dbReference>
<sequence>LTLSVDDYDNDLCTEPNSLTYTNTLHYKPAVTGLIVRELPFSMLICLFLILKFHRSYQVLFITKTVGGTVYRGLQTHARLLIMAMDASWNLLVDGQSFVLGKPICFEAKGPGSQAGKFRLCLVTSSPNPQSMEKYSVVENYGCLVDSKNSILTKNMVSLPQPKKTMFMHCELDFGPQTPRPSAKSCTYNTKTKKWTELYGDSTVCNCCAFTCPAPPVASGKTMITSESWNLKMGPETSSPLSPEESMPEFSLAGHDDFELFRESNDDY</sequence>
<dbReference type="GO" id="GO:0031012">
    <property type="term" value="C:extracellular matrix"/>
    <property type="evidence" value="ECO:0007669"/>
    <property type="project" value="TreeGrafter"/>
</dbReference>
<keyword evidence="2" id="KW-1133">Transmembrane helix</keyword>
<dbReference type="Gene3D" id="2.60.40.4100">
    <property type="entry name" value="Zona pellucida, ZP-C domain"/>
    <property type="match status" value="1"/>
</dbReference>
<protein>
    <submittedName>
        <fullName evidence="3">Uncharacterized protein</fullName>
    </submittedName>
</protein>
<reference evidence="3" key="2">
    <citation type="submission" date="2025-09" db="UniProtKB">
        <authorList>
            <consortium name="Ensembl"/>
        </authorList>
    </citation>
    <scope>IDENTIFICATION</scope>
</reference>
<feature type="region of interest" description="Disordered" evidence="1">
    <location>
        <begin position="233"/>
        <end position="255"/>
    </location>
</feature>
<reference evidence="3" key="1">
    <citation type="submission" date="2025-08" db="UniProtKB">
        <authorList>
            <consortium name="Ensembl"/>
        </authorList>
    </citation>
    <scope>IDENTIFICATION</scope>
</reference>
<evidence type="ECO:0000256" key="2">
    <source>
        <dbReference type="SAM" id="Phobius"/>
    </source>
</evidence>
<dbReference type="GO" id="GO:0035803">
    <property type="term" value="P:egg coat formation"/>
    <property type="evidence" value="ECO:0007669"/>
    <property type="project" value="TreeGrafter"/>
</dbReference>
<dbReference type="PANTHER" id="PTHR11576:SF26">
    <property type="entry name" value="ZONA PELLUCIDA GLYCOPROTEIN 3D TANDEM DUPLICATE 2"/>
    <property type="match status" value="1"/>
</dbReference>
<proteinExistence type="predicted"/>
<dbReference type="PANTHER" id="PTHR11576">
    <property type="entry name" value="ZONA PELLUCIDA SPERM-BINDING PROTEIN 3"/>
    <property type="match status" value="1"/>
</dbReference>
<dbReference type="GO" id="GO:2000344">
    <property type="term" value="P:positive regulation of acrosome reaction"/>
    <property type="evidence" value="ECO:0007669"/>
    <property type="project" value="TreeGrafter"/>
</dbReference>